<dbReference type="InterPro" id="IPR016181">
    <property type="entry name" value="Acyl_CoA_acyltransferase"/>
</dbReference>
<dbReference type="InterPro" id="IPR000182">
    <property type="entry name" value="GNAT_dom"/>
</dbReference>
<dbReference type="Gene3D" id="3.40.630.30">
    <property type="match status" value="1"/>
</dbReference>
<reference evidence="5 6" key="1">
    <citation type="submission" date="2017-02" db="EMBL/GenBank/DDBJ databases">
        <authorList>
            <person name="Peterson S.W."/>
        </authorList>
    </citation>
    <scope>NUCLEOTIDE SEQUENCE [LARGE SCALE GENOMIC DNA]</scope>
    <source>
        <strain evidence="5 6">DSM 45154</strain>
    </source>
</reference>
<evidence type="ECO:0000313" key="5">
    <source>
        <dbReference type="EMBL" id="SJZ54913.1"/>
    </source>
</evidence>
<evidence type="ECO:0000313" key="6">
    <source>
        <dbReference type="Proteomes" id="UP000190637"/>
    </source>
</evidence>
<feature type="domain" description="N-acetyltransferase" evidence="4">
    <location>
        <begin position="17"/>
        <end position="158"/>
    </location>
</feature>
<dbReference type="PROSITE" id="PS51186">
    <property type="entry name" value="GNAT"/>
    <property type="match status" value="1"/>
</dbReference>
<dbReference type="RefSeq" id="WP_078760134.1">
    <property type="nucleotide sequence ID" value="NZ_FUWS01000002.1"/>
</dbReference>
<keyword evidence="2" id="KW-0012">Acyltransferase</keyword>
<dbReference type="OrthoDB" id="572496at2"/>
<dbReference type="Proteomes" id="UP000190637">
    <property type="component" value="Unassembled WGS sequence"/>
</dbReference>
<feature type="region of interest" description="Disordered" evidence="3">
    <location>
        <begin position="1"/>
        <end position="22"/>
    </location>
</feature>
<dbReference type="Pfam" id="PF13508">
    <property type="entry name" value="Acetyltransf_7"/>
    <property type="match status" value="1"/>
</dbReference>
<keyword evidence="6" id="KW-1185">Reference proteome</keyword>
<proteinExistence type="predicted"/>
<keyword evidence="1 5" id="KW-0808">Transferase</keyword>
<dbReference type="CDD" id="cd04301">
    <property type="entry name" value="NAT_SF"/>
    <property type="match status" value="1"/>
</dbReference>
<dbReference type="SUPFAM" id="SSF55729">
    <property type="entry name" value="Acyl-CoA N-acyltransferases (Nat)"/>
    <property type="match status" value="1"/>
</dbReference>
<dbReference type="AlphaFoldDB" id="A0A1T4LJJ3"/>
<dbReference type="STRING" id="1122192.SAMN02745673_00707"/>
<sequence length="176" mass="18749">MRPSTDVSEPLSPVPGTSIRPALPSDAARLREISLAADALFATAGIELPPDDPGETLVTAGRVFVAGRPAAGFAVVTELDGQAHLAQLAVHPDLGRRGTGSALVEAVCADARERGLAAVTLTTFRDVAWNAPWYARRGFEELPESRWGPQLRAQWRVEEAAGIVVAPRIAMRRPLV</sequence>
<dbReference type="GO" id="GO:0016747">
    <property type="term" value="F:acyltransferase activity, transferring groups other than amino-acyl groups"/>
    <property type="evidence" value="ECO:0007669"/>
    <property type="project" value="InterPro"/>
</dbReference>
<dbReference type="EMBL" id="FUWS01000002">
    <property type="protein sequence ID" value="SJZ54913.1"/>
    <property type="molecule type" value="Genomic_DNA"/>
</dbReference>
<dbReference type="PANTHER" id="PTHR43800">
    <property type="entry name" value="PEPTIDYL-LYSINE N-ACETYLTRANSFERASE YJAB"/>
    <property type="match status" value="1"/>
</dbReference>
<evidence type="ECO:0000256" key="1">
    <source>
        <dbReference type="ARBA" id="ARBA00022679"/>
    </source>
</evidence>
<name>A0A1T4LJJ3_9ACTN</name>
<evidence type="ECO:0000256" key="2">
    <source>
        <dbReference type="ARBA" id="ARBA00023315"/>
    </source>
</evidence>
<accession>A0A1T4LJJ3</accession>
<organism evidence="5 6">
    <name type="scientific">Marinactinospora thermotolerans DSM 45154</name>
    <dbReference type="NCBI Taxonomy" id="1122192"/>
    <lineage>
        <taxon>Bacteria</taxon>
        <taxon>Bacillati</taxon>
        <taxon>Actinomycetota</taxon>
        <taxon>Actinomycetes</taxon>
        <taxon>Streptosporangiales</taxon>
        <taxon>Nocardiopsidaceae</taxon>
        <taxon>Marinactinospora</taxon>
    </lineage>
</organism>
<gene>
    <name evidence="5" type="ORF">SAMN02745673_00707</name>
</gene>
<evidence type="ECO:0000259" key="4">
    <source>
        <dbReference type="PROSITE" id="PS51186"/>
    </source>
</evidence>
<protein>
    <submittedName>
        <fullName evidence="5">N-acetylglutamate synthase and related acetyltransferases</fullName>
    </submittedName>
</protein>
<dbReference type="PANTHER" id="PTHR43800:SF1">
    <property type="entry name" value="PEPTIDYL-LYSINE N-ACETYLTRANSFERASE YJAB"/>
    <property type="match status" value="1"/>
</dbReference>
<evidence type="ECO:0000256" key="3">
    <source>
        <dbReference type="SAM" id="MobiDB-lite"/>
    </source>
</evidence>